<dbReference type="InterPro" id="IPR006153">
    <property type="entry name" value="Cation/H_exchanger_TM"/>
</dbReference>
<feature type="transmembrane region" description="Helical" evidence="7">
    <location>
        <begin position="354"/>
        <end position="376"/>
    </location>
</feature>
<evidence type="ECO:0000256" key="1">
    <source>
        <dbReference type="ARBA" id="ARBA00004141"/>
    </source>
</evidence>
<evidence type="ECO:0000256" key="4">
    <source>
        <dbReference type="ARBA" id="ARBA00022692"/>
    </source>
</evidence>
<evidence type="ECO:0000313" key="9">
    <source>
        <dbReference type="EMBL" id="TVT54452.1"/>
    </source>
</evidence>
<feature type="transmembrane region" description="Helical" evidence="7">
    <location>
        <begin position="150"/>
        <end position="179"/>
    </location>
</feature>
<dbReference type="EMBL" id="VJWX01000073">
    <property type="protein sequence ID" value="TVT54452.1"/>
    <property type="molecule type" value="Genomic_DNA"/>
</dbReference>
<keyword evidence="3" id="KW-0813">Transport</keyword>
<dbReference type="Proteomes" id="UP000320011">
    <property type="component" value="Unassembled WGS sequence"/>
</dbReference>
<sequence length="399" mass="40657">MDHTALSLIELGAVFFCLGTLGRLAARIGLSPIPLYLLGGLAFGEGGFLPLRDIDGFTHLAGEIGVVLLLLLLGLEYTAAELVTGMKRSWPAGLADIALNAAPGAAVALILGWGPLGALVMAGVTYISSSGIIAKVLGDLGRLGNRETPVVLSILVFEDLAMALYLPILTAVLGGVSFLGGLKAVGVSLAVITVVLLVALKFGRYVSAVVDSPDREVFLLKILGAALLVAGLASAMQVSAAVGAFLLGIAVSGSTAENATRLLEPLRDLFAAVFFVVFGLRTDPASIPPVLGWAIALAVVSALTKVATGWWAARRQGVGRLGRARAGAALVARGEFSIVIAGLAVTAGAVDGELAALATAYVLIMAVLGPVAARIVEPLARALQRKPRQAAEPAPTPGT</sequence>
<feature type="transmembrane region" description="Helical" evidence="7">
    <location>
        <begin position="218"/>
        <end position="251"/>
    </location>
</feature>
<keyword evidence="10" id="KW-1185">Reference proteome</keyword>
<accession>A0A558D0C1</accession>
<comment type="caution">
    <text evidence="9">The sequence shown here is derived from an EMBL/GenBank/DDBJ whole genome shotgun (WGS) entry which is preliminary data.</text>
</comment>
<dbReference type="AlphaFoldDB" id="A0A558D0C1"/>
<dbReference type="OrthoDB" id="3294398at2"/>
<dbReference type="PANTHER" id="PTHR42751:SF6">
    <property type="entry name" value="CONSERVED INTEGRAL MEMBRANE TRANSPORT PROTEIN-RELATED"/>
    <property type="match status" value="1"/>
</dbReference>
<comment type="similarity">
    <text evidence="2">Belongs to the monovalent cation:proton antiporter 2 (CPA2) transporter (TC 2.A.37) family.</text>
</comment>
<feature type="transmembrane region" description="Helical" evidence="7">
    <location>
        <begin position="6"/>
        <end position="26"/>
    </location>
</feature>
<dbReference type="GO" id="GO:0015297">
    <property type="term" value="F:antiporter activity"/>
    <property type="evidence" value="ECO:0007669"/>
    <property type="project" value="InterPro"/>
</dbReference>
<dbReference type="RefSeq" id="WP_144587148.1">
    <property type="nucleotide sequence ID" value="NZ_VJWX01000073.1"/>
</dbReference>
<feature type="transmembrane region" description="Helical" evidence="7">
    <location>
        <begin position="57"/>
        <end position="80"/>
    </location>
</feature>
<feature type="transmembrane region" description="Helical" evidence="7">
    <location>
        <begin position="185"/>
        <end position="206"/>
    </location>
</feature>
<dbReference type="PANTHER" id="PTHR42751">
    <property type="entry name" value="SODIUM/HYDROGEN EXCHANGER FAMILY/TRKA DOMAIN PROTEIN"/>
    <property type="match status" value="1"/>
</dbReference>
<comment type="subcellular location">
    <subcellularLocation>
        <location evidence="1">Membrane</location>
        <topology evidence="1">Multi-pass membrane protein</topology>
    </subcellularLocation>
</comment>
<feature type="transmembrane region" description="Helical" evidence="7">
    <location>
        <begin position="92"/>
        <end position="113"/>
    </location>
</feature>
<feature type="transmembrane region" description="Helical" evidence="7">
    <location>
        <begin position="325"/>
        <end position="348"/>
    </location>
</feature>
<feature type="transmembrane region" description="Helical" evidence="7">
    <location>
        <begin position="33"/>
        <end position="51"/>
    </location>
</feature>
<dbReference type="Gene3D" id="1.20.1530.20">
    <property type="match status" value="1"/>
</dbReference>
<keyword evidence="5 7" id="KW-1133">Transmembrane helix</keyword>
<reference evidence="9 10" key="1">
    <citation type="submission" date="2019-07" db="EMBL/GenBank/DDBJ databases">
        <authorList>
            <person name="Duangmal K."/>
            <person name="Teo W.F.A."/>
        </authorList>
    </citation>
    <scope>NUCLEOTIDE SEQUENCE [LARGE SCALE GENOMIC DNA]</scope>
    <source>
        <strain evidence="9 10">TBRC 6029</strain>
    </source>
</reference>
<gene>
    <name evidence="9" type="ORF">FNH05_10470</name>
</gene>
<evidence type="ECO:0000256" key="7">
    <source>
        <dbReference type="SAM" id="Phobius"/>
    </source>
</evidence>
<name>A0A558D0C1_9PSEU</name>
<evidence type="ECO:0000313" key="10">
    <source>
        <dbReference type="Proteomes" id="UP000320011"/>
    </source>
</evidence>
<proteinExistence type="inferred from homology"/>
<dbReference type="GO" id="GO:0016020">
    <property type="term" value="C:membrane"/>
    <property type="evidence" value="ECO:0007669"/>
    <property type="project" value="UniProtKB-SubCell"/>
</dbReference>
<keyword evidence="4 7" id="KW-0812">Transmembrane</keyword>
<feature type="domain" description="Cation/H+ exchanger transmembrane" evidence="8">
    <location>
        <begin position="17"/>
        <end position="371"/>
    </location>
</feature>
<dbReference type="InterPro" id="IPR038770">
    <property type="entry name" value="Na+/solute_symporter_sf"/>
</dbReference>
<dbReference type="Pfam" id="PF00999">
    <property type="entry name" value="Na_H_Exchanger"/>
    <property type="match status" value="1"/>
</dbReference>
<evidence type="ECO:0000259" key="8">
    <source>
        <dbReference type="Pfam" id="PF00999"/>
    </source>
</evidence>
<evidence type="ECO:0000256" key="5">
    <source>
        <dbReference type="ARBA" id="ARBA00022989"/>
    </source>
</evidence>
<feature type="transmembrane region" description="Helical" evidence="7">
    <location>
        <begin position="119"/>
        <end position="138"/>
    </location>
</feature>
<dbReference type="GO" id="GO:1902600">
    <property type="term" value="P:proton transmembrane transport"/>
    <property type="evidence" value="ECO:0007669"/>
    <property type="project" value="InterPro"/>
</dbReference>
<feature type="transmembrane region" description="Helical" evidence="7">
    <location>
        <begin position="290"/>
        <end position="313"/>
    </location>
</feature>
<keyword evidence="6 7" id="KW-0472">Membrane</keyword>
<protein>
    <submittedName>
        <fullName evidence="9">Cation:proton antiporter</fullName>
    </submittedName>
</protein>
<evidence type="ECO:0000256" key="3">
    <source>
        <dbReference type="ARBA" id="ARBA00022448"/>
    </source>
</evidence>
<evidence type="ECO:0000256" key="2">
    <source>
        <dbReference type="ARBA" id="ARBA00005551"/>
    </source>
</evidence>
<organism evidence="9 10">
    <name type="scientific">Amycolatopsis rhizosphaerae</name>
    <dbReference type="NCBI Taxonomy" id="2053003"/>
    <lineage>
        <taxon>Bacteria</taxon>
        <taxon>Bacillati</taxon>
        <taxon>Actinomycetota</taxon>
        <taxon>Actinomycetes</taxon>
        <taxon>Pseudonocardiales</taxon>
        <taxon>Pseudonocardiaceae</taxon>
        <taxon>Amycolatopsis</taxon>
    </lineage>
</organism>
<evidence type="ECO:0000256" key="6">
    <source>
        <dbReference type="ARBA" id="ARBA00023136"/>
    </source>
</evidence>
<reference evidence="9 10" key="2">
    <citation type="submission" date="2019-08" db="EMBL/GenBank/DDBJ databases">
        <title>Amycolatopsis acidicola sp. nov., isolated from peat swamp forest soil.</title>
        <authorList>
            <person name="Srisuk N."/>
        </authorList>
    </citation>
    <scope>NUCLEOTIDE SEQUENCE [LARGE SCALE GENOMIC DNA]</scope>
    <source>
        <strain evidence="9 10">TBRC 6029</strain>
    </source>
</reference>